<organism evidence="2 3">
    <name type="scientific">Deinococcus aquiradiocola</name>
    <dbReference type="NCBI Taxonomy" id="393059"/>
    <lineage>
        <taxon>Bacteria</taxon>
        <taxon>Thermotogati</taxon>
        <taxon>Deinococcota</taxon>
        <taxon>Deinococci</taxon>
        <taxon>Deinococcales</taxon>
        <taxon>Deinococcaceae</taxon>
        <taxon>Deinococcus</taxon>
    </lineage>
</organism>
<dbReference type="PANTHER" id="PTHR35807">
    <property type="entry name" value="TRANSCRIPTIONAL REGULATOR REDD-RELATED"/>
    <property type="match status" value="1"/>
</dbReference>
<evidence type="ECO:0000313" key="3">
    <source>
        <dbReference type="Proteomes" id="UP000635726"/>
    </source>
</evidence>
<dbReference type="Gene3D" id="1.10.10.10">
    <property type="entry name" value="Winged helix-like DNA-binding domain superfamily/Winged helix DNA-binding domain"/>
    <property type="match status" value="1"/>
</dbReference>
<dbReference type="InterPro" id="IPR011990">
    <property type="entry name" value="TPR-like_helical_dom_sf"/>
</dbReference>
<dbReference type="EMBL" id="BMOE01000002">
    <property type="protein sequence ID" value="GGJ67255.1"/>
    <property type="molecule type" value="Genomic_DNA"/>
</dbReference>
<protein>
    <recommendedName>
        <fullName evidence="1">Bacterial transcriptional activator domain-containing protein</fullName>
    </recommendedName>
</protein>
<gene>
    <name evidence="2" type="ORF">GCM10008939_09400</name>
</gene>
<dbReference type="Proteomes" id="UP000635726">
    <property type="component" value="Unassembled WGS sequence"/>
</dbReference>
<dbReference type="RefSeq" id="WP_188961112.1">
    <property type="nucleotide sequence ID" value="NZ_BMOE01000002.1"/>
</dbReference>
<dbReference type="SMART" id="SM01043">
    <property type="entry name" value="BTAD"/>
    <property type="match status" value="1"/>
</dbReference>
<dbReference type="InterPro" id="IPR005158">
    <property type="entry name" value="BTAD"/>
</dbReference>
<comment type="caution">
    <text evidence="2">The sequence shown here is derived from an EMBL/GenBank/DDBJ whole genome shotgun (WGS) entry which is preliminary data.</text>
</comment>
<dbReference type="SUPFAM" id="SSF52540">
    <property type="entry name" value="P-loop containing nucleoside triphosphate hydrolases"/>
    <property type="match status" value="1"/>
</dbReference>
<dbReference type="PANTHER" id="PTHR35807:SF2">
    <property type="entry name" value="TRANSCRIPTIONAL ACTIVATOR DOMAIN"/>
    <property type="match status" value="1"/>
</dbReference>
<dbReference type="SUPFAM" id="SSF48452">
    <property type="entry name" value="TPR-like"/>
    <property type="match status" value="2"/>
</dbReference>
<accession>A0A917P946</accession>
<reference evidence="2" key="2">
    <citation type="submission" date="2020-09" db="EMBL/GenBank/DDBJ databases">
        <authorList>
            <person name="Sun Q."/>
            <person name="Ohkuma M."/>
        </authorList>
    </citation>
    <scope>NUCLEOTIDE SEQUENCE</scope>
    <source>
        <strain evidence="2">JCM 14371</strain>
    </source>
</reference>
<dbReference type="InterPro" id="IPR036388">
    <property type="entry name" value="WH-like_DNA-bd_sf"/>
</dbReference>
<name>A0A917P946_9DEIO</name>
<keyword evidence="3" id="KW-1185">Reference proteome</keyword>
<evidence type="ECO:0000313" key="2">
    <source>
        <dbReference type="EMBL" id="GGJ67255.1"/>
    </source>
</evidence>
<dbReference type="Gene3D" id="1.25.40.10">
    <property type="entry name" value="Tetratricopeptide repeat domain"/>
    <property type="match status" value="3"/>
</dbReference>
<dbReference type="InterPro" id="IPR051677">
    <property type="entry name" value="AfsR-DnrI-RedD_regulator"/>
</dbReference>
<proteinExistence type="predicted"/>
<feature type="domain" description="Bacterial transcriptional activator" evidence="1">
    <location>
        <begin position="816"/>
        <end position="927"/>
    </location>
</feature>
<sequence>MLEADQSADVPVVFQHGIPVAGKDELTRHELLDALTRSHAPLVIIHGPLGFGKTVLASQYARRTPRVLWHSAHAREYQATLTQTLQRFTQEDGQAGLWVIDDAQALSVLDHARLSDWLKQRPEWHLMLVSRTDLTSSYTSLVVDGRAQVIPPDRLTFQPDEVETFWHGADTGAERAALQGWPLGHALFRSLGTAAYQSLGQLLEETFPVVWPLLPSLALTPDWAQAVRPAGAPDLADGWLADLLASGFPLLRGAHDRLGPLPVVRTVLLQHLIRDPAAHTAAVAHLRRVTPDEPGRRRLVEHCVRFGFREDALALVHELADAYRASWNFSALIDLLGNVPVTWRDDRLAAMYGHALIETGQAAQGEVVLRRLNAGGYRDAEVLHALSALAGRQGQHHRQLRLAQESLDLGLPQDTSWKLRRDCAYALLNLGDIETATRTAQQLVEECEDRDALEPLAENLCLMQVVHLKAGRLYAAEQCLKRALQLYAALGLVDRSLLLLNDLADLKRLQGDVQMGHQLIRQALDLCAAHPHPIAPVLEETRGDLLMMEQRYAEARLQYTRAADLCQQHLLEAVTQRVQFKLAETCCFLGEAVEADLHLRRARGSYAGNTALQHFYEGMLLFHQGNASASRAALTQASALGVSIDRRVRLHAMLAELHDEPAESAVHVQALRDLQAQNELHLPSLLTGEQSRLGGWLQAALTHAPQPAPVPVTVREPSLRIVTFGTLQVWYGDLPVRLPFAKAGELLLYLLLHGPTSKERIVDALWDGSAEKRHADYFKVSIRQLRLSLRSATGHETPIPHQAGRYALHPDLRIEADCSALGRALNSASATQLQEALSAYTGDFLPTSYATWACEVRAHMMEDAMTVALRLGHHPALDWQASVRAFERALEIDPMRDEPYQALIRRYEEIDNTEMARKYQRAWQKVLS</sequence>
<dbReference type="Gene3D" id="3.40.50.300">
    <property type="entry name" value="P-loop containing nucleotide triphosphate hydrolases"/>
    <property type="match status" value="1"/>
</dbReference>
<dbReference type="AlphaFoldDB" id="A0A917P946"/>
<dbReference type="InterPro" id="IPR027417">
    <property type="entry name" value="P-loop_NTPase"/>
</dbReference>
<evidence type="ECO:0000259" key="1">
    <source>
        <dbReference type="SMART" id="SM01043"/>
    </source>
</evidence>
<reference evidence="2" key="1">
    <citation type="journal article" date="2014" name="Int. J. Syst. Evol. Microbiol.">
        <title>Complete genome sequence of Corynebacterium casei LMG S-19264T (=DSM 44701T), isolated from a smear-ripened cheese.</title>
        <authorList>
            <consortium name="US DOE Joint Genome Institute (JGI-PGF)"/>
            <person name="Walter F."/>
            <person name="Albersmeier A."/>
            <person name="Kalinowski J."/>
            <person name="Ruckert C."/>
        </authorList>
    </citation>
    <scope>NUCLEOTIDE SEQUENCE</scope>
    <source>
        <strain evidence="2">JCM 14371</strain>
    </source>
</reference>